<organism evidence="2 3">
    <name type="scientific">Sphingomonas rubra</name>
    <dbReference type="NCBI Taxonomy" id="634430"/>
    <lineage>
        <taxon>Bacteria</taxon>
        <taxon>Pseudomonadati</taxon>
        <taxon>Pseudomonadota</taxon>
        <taxon>Alphaproteobacteria</taxon>
        <taxon>Sphingomonadales</taxon>
        <taxon>Sphingomonadaceae</taxon>
        <taxon>Sphingomonas</taxon>
    </lineage>
</organism>
<dbReference type="Pfam" id="PF25680">
    <property type="entry name" value="Mom"/>
    <property type="match status" value="1"/>
</dbReference>
<keyword evidence="3" id="KW-1185">Reference proteome</keyword>
<name>A0A1I5RUQ0_9SPHN</name>
<sequence length="272" mass="30073">MILPTLSADFTRPRGAAGETTGYLFPNGGGDAVGFGDAAFAVGLLDRRIANELIIANHYSRRVYSASTLHLGVWIHGELVGVLQYGYAMNPASAGSVVTGTAMNEYLELNRMWLDDAAPRNSESKALAYSVRFIRRARPTVKWVQSFADERCGLFGTVYQAAGFTFHGEHRGIFWELDGDWYHNSLMTNSRTAASPRAAHLLANRDRAVRHHLRQFRYLRFLQQRFAKGCRHPVRPFPKPDYAARPVDERGTTACEDGGTPSGRSSLPAPAA</sequence>
<dbReference type="RefSeq" id="WP_177200105.1">
    <property type="nucleotide sequence ID" value="NZ_FOXP01000004.1"/>
</dbReference>
<gene>
    <name evidence="2" type="ORF">SAMN04488241_104140</name>
</gene>
<evidence type="ECO:0008006" key="4">
    <source>
        <dbReference type="Google" id="ProtNLM"/>
    </source>
</evidence>
<proteinExistence type="predicted"/>
<accession>A0A1I5RUQ0</accession>
<evidence type="ECO:0000313" key="2">
    <source>
        <dbReference type="EMBL" id="SFP62265.1"/>
    </source>
</evidence>
<feature type="region of interest" description="Disordered" evidence="1">
    <location>
        <begin position="237"/>
        <end position="272"/>
    </location>
</feature>
<dbReference type="Proteomes" id="UP000199586">
    <property type="component" value="Unassembled WGS sequence"/>
</dbReference>
<evidence type="ECO:0000313" key="3">
    <source>
        <dbReference type="Proteomes" id="UP000199586"/>
    </source>
</evidence>
<evidence type="ECO:0000256" key="1">
    <source>
        <dbReference type="SAM" id="MobiDB-lite"/>
    </source>
</evidence>
<dbReference type="InterPro" id="IPR057895">
    <property type="entry name" value="Mom"/>
</dbReference>
<dbReference type="AlphaFoldDB" id="A0A1I5RUQ0"/>
<protein>
    <recommendedName>
        <fullName evidence="4">Protein mom</fullName>
    </recommendedName>
</protein>
<dbReference type="EMBL" id="FOXP01000004">
    <property type="protein sequence ID" value="SFP62265.1"/>
    <property type="molecule type" value="Genomic_DNA"/>
</dbReference>
<reference evidence="2 3" key="1">
    <citation type="submission" date="2016-10" db="EMBL/GenBank/DDBJ databases">
        <authorList>
            <person name="de Groot N.N."/>
        </authorList>
    </citation>
    <scope>NUCLEOTIDE SEQUENCE [LARGE SCALE GENOMIC DNA]</scope>
    <source>
        <strain evidence="2 3">CGMCC 1.9113</strain>
    </source>
</reference>